<reference key="2">
    <citation type="submission" date="2011-05" db="EMBL/GenBank/DDBJ databases">
        <title>Complete genome sequence of the aerobic marine methanotroph Methylomonas methanica MC09.</title>
        <authorList>
            <person name="Boden R."/>
            <person name="Cunliffe M."/>
            <person name="Scanlan J."/>
            <person name="Moussard H."/>
            <person name="Kits K.D."/>
            <person name="Klotz M."/>
            <person name="Jetten M."/>
            <person name="Vuilleumier S."/>
            <person name="Han J."/>
            <person name="Peters L."/>
            <person name="Mikhailova N."/>
            <person name="Teshima H."/>
            <person name="Tapia R."/>
            <person name="Kyrpides N."/>
            <person name="Ivanova N."/>
            <person name="Pagani I."/>
            <person name="Cheng J.-F."/>
            <person name="Goodwin L."/>
            <person name="Han C."/>
            <person name="Hauser L."/>
            <person name="Land M."/>
            <person name="Lapidus A."/>
            <person name="Lucas S."/>
            <person name="Pitluck S."/>
            <person name="Woyke T."/>
            <person name="Stein L.Y."/>
            <person name="Murrell C."/>
        </authorList>
    </citation>
    <scope>NUCLEOTIDE SEQUENCE</scope>
    <source>
        <strain>MC09</strain>
    </source>
</reference>
<dbReference type="EMBL" id="CP002738">
    <property type="protein sequence ID" value="AEF98861.1"/>
    <property type="molecule type" value="Genomic_DNA"/>
</dbReference>
<reference evidence="2 3" key="1">
    <citation type="journal article" date="2011" name="J. Bacteriol.">
        <title>Complete Genome Sequence of the Aerobic Marine Methanotroph Methylomonas methanica MC09.</title>
        <authorList>
            <person name="Boden R."/>
            <person name="Cunliffe M."/>
            <person name="Scanlan J."/>
            <person name="Moussard H."/>
            <person name="Kits K.D."/>
            <person name="Klotz M.G."/>
            <person name="Jetten M.S."/>
            <person name="Vuilleumier S."/>
            <person name="Han J."/>
            <person name="Peters L."/>
            <person name="Mikhailova N."/>
            <person name="Teshima H."/>
            <person name="Tapia R."/>
            <person name="Kyrpides N."/>
            <person name="Ivanova N."/>
            <person name="Pagani I."/>
            <person name="Cheng J.F."/>
            <person name="Goodwin L."/>
            <person name="Han C."/>
            <person name="Hauser L."/>
            <person name="Land M.L."/>
            <person name="Lapidus A."/>
            <person name="Lucas S."/>
            <person name="Pitluck S."/>
            <person name="Woyke T."/>
            <person name="Stein L."/>
            <person name="Murrell J.C."/>
        </authorList>
    </citation>
    <scope>NUCLEOTIDE SEQUENCE [LARGE SCALE GENOMIC DNA]</scope>
    <source>
        <strain evidence="2 3">MC09</strain>
    </source>
</reference>
<dbReference type="KEGG" id="mmt:Metme_0416"/>
<dbReference type="OrthoDB" id="5242601at2"/>
<feature type="domain" description="Polysaccharide pyruvyl transferase" evidence="1">
    <location>
        <begin position="25"/>
        <end position="282"/>
    </location>
</feature>
<gene>
    <name evidence="2" type="ordered locus">Metme_0416</name>
</gene>
<dbReference type="RefSeq" id="WP_013817134.1">
    <property type="nucleotide sequence ID" value="NC_015572.1"/>
</dbReference>
<organism evidence="2 3">
    <name type="scientific">Methylomonas methanica (strain DSM 25384 / MC09)</name>
    <dbReference type="NCBI Taxonomy" id="857087"/>
    <lineage>
        <taxon>Bacteria</taxon>
        <taxon>Pseudomonadati</taxon>
        <taxon>Pseudomonadota</taxon>
        <taxon>Gammaproteobacteria</taxon>
        <taxon>Methylococcales</taxon>
        <taxon>Methylococcaceae</taxon>
        <taxon>Methylomonas</taxon>
    </lineage>
</organism>
<dbReference type="InterPro" id="IPR007345">
    <property type="entry name" value="Polysacch_pyruvyl_Trfase"/>
</dbReference>
<dbReference type="HOGENOM" id="CLU_865250_0_0_6"/>
<sequence>MKFIDFLIKNSEKKIYVDPCSGNNGDRLIWLGMQEVLSKSRANVVENVADADLIIINGGGMFIDAYKQGINKVLEFTNSYPDKPLCIAPNSFHFTAIDFGKVLDHRCSPMYIFSREKYSKSYIDSLVANRPLISSYMDHDLAFNLEGSSFIDSILNQYSGPHKGNVLVVDRMDVEHSKAAGKVGFLKKIYVAVTPDCLKDVVRVIRIKMRNKTGSSFTVSAKNTLFALVPGYKIETIVTKDISRPDICNFDEFIWHIAEADYVFTNRLHVGVLAHLLNRRVFMAEGSYHKMRGIYEYSMTSNPNTKIMN</sequence>
<name>G0A1G8_METMM</name>
<keyword evidence="3" id="KW-1185">Reference proteome</keyword>
<evidence type="ECO:0000313" key="3">
    <source>
        <dbReference type="Proteomes" id="UP000008888"/>
    </source>
</evidence>
<protein>
    <submittedName>
        <fullName evidence="2">Exopolysaccharide biosynthesis protein-like protein</fullName>
    </submittedName>
</protein>
<dbReference type="Pfam" id="PF04230">
    <property type="entry name" value="PS_pyruv_trans"/>
    <property type="match status" value="1"/>
</dbReference>
<proteinExistence type="predicted"/>
<dbReference type="STRING" id="857087.Metme_0416"/>
<evidence type="ECO:0000259" key="1">
    <source>
        <dbReference type="Pfam" id="PF04230"/>
    </source>
</evidence>
<accession>G0A1G8</accession>
<reference evidence="3" key="3">
    <citation type="submission" date="2011-05" db="EMBL/GenBank/DDBJ databases">
        <title>Complete sequence of Methylomonas methanica MC09.</title>
        <authorList>
            <consortium name="US DOE Joint Genome Institute"/>
            <person name="Lucas S."/>
            <person name="Han J."/>
            <person name="Lapidus A."/>
            <person name="Cheng J.-F."/>
            <person name="Goodwin L."/>
            <person name="Pitluck S."/>
            <person name="Peters L."/>
            <person name="Mikhailova N."/>
            <person name="Teshima H."/>
            <person name="Han C."/>
            <person name="Tapia R."/>
            <person name="Land M."/>
            <person name="Hauser L."/>
            <person name="Kyrpides N."/>
            <person name="Ivanova N."/>
            <person name="Pagani I."/>
            <person name="Stein L."/>
            <person name="Woyke T."/>
        </authorList>
    </citation>
    <scope>NUCLEOTIDE SEQUENCE [LARGE SCALE GENOMIC DNA]</scope>
    <source>
        <strain evidence="3">MC09</strain>
    </source>
</reference>
<dbReference type="Proteomes" id="UP000008888">
    <property type="component" value="Chromosome"/>
</dbReference>
<evidence type="ECO:0000313" key="2">
    <source>
        <dbReference type="EMBL" id="AEF98861.1"/>
    </source>
</evidence>
<dbReference type="eggNOG" id="COG5039">
    <property type="taxonomic scope" value="Bacteria"/>
</dbReference>
<dbReference type="AlphaFoldDB" id="G0A1G8"/>